<comment type="caution">
    <text evidence="3">The sequence shown here is derived from an EMBL/GenBank/DDBJ whole genome shotgun (WGS) entry which is preliminary data.</text>
</comment>
<evidence type="ECO:0000313" key="4">
    <source>
        <dbReference type="Proteomes" id="UP000284706"/>
    </source>
</evidence>
<organism evidence="3 4">
    <name type="scientific">Gymnopilus dilepis</name>
    <dbReference type="NCBI Taxonomy" id="231916"/>
    <lineage>
        <taxon>Eukaryota</taxon>
        <taxon>Fungi</taxon>
        <taxon>Dikarya</taxon>
        <taxon>Basidiomycota</taxon>
        <taxon>Agaricomycotina</taxon>
        <taxon>Agaricomycetes</taxon>
        <taxon>Agaricomycetidae</taxon>
        <taxon>Agaricales</taxon>
        <taxon>Agaricineae</taxon>
        <taxon>Hymenogastraceae</taxon>
        <taxon>Gymnopilus</taxon>
    </lineage>
</organism>
<accession>A0A409W6V9</accession>
<dbReference type="AlphaFoldDB" id="A0A409W6V9"/>
<feature type="transmembrane region" description="Helical" evidence="2">
    <location>
        <begin position="213"/>
        <end position="231"/>
    </location>
</feature>
<keyword evidence="2" id="KW-1133">Transmembrane helix</keyword>
<dbReference type="PANTHER" id="PTHR39470:SF1">
    <property type="entry name" value="CHORISMATE SYNTHASE PROTEIN"/>
    <property type="match status" value="1"/>
</dbReference>
<dbReference type="STRING" id="231916.A0A409W6V9"/>
<keyword evidence="4" id="KW-1185">Reference proteome</keyword>
<keyword evidence="2" id="KW-0472">Membrane</keyword>
<reference evidence="3 4" key="1">
    <citation type="journal article" date="2018" name="Evol. Lett.">
        <title>Horizontal gene cluster transfer increased hallucinogenic mushroom diversity.</title>
        <authorList>
            <person name="Reynolds H.T."/>
            <person name="Vijayakumar V."/>
            <person name="Gluck-Thaler E."/>
            <person name="Korotkin H.B."/>
            <person name="Matheny P.B."/>
            <person name="Slot J.C."/>
        </authorList>
    </citation>
    <scope>NUCLEOTIDE SEQUENCE [LARGE SCALE GENOMIC DNA]</scope>
    <source>
        <strain evidence="3 4">SRW20</strain>
    </source>
</reference>
<dbReference type="EMBL" id="NHYE01005352">
    <property type="protein sequence ID" value="PPQ74271.1"/>
    <property type="molecule type" value="Genomic_DNA"/>
</dbReference>
<dbReference type="OrthoDB" id="4218123at2759"/>
<feature type="transmembrane region" description="Helical" evidence="2">
    <location>
        <begin position="173"/>
        <end position="193"/>
    </location>
</feature>
<feature type="region of interest" description="Disordered" evidence="1">
    <location>
        <begin position="305"/>
        <end position="330"/>
    </location>
</feature>
<feature type="transmembrane region" description="Helical" evidence="2">
    <location>
        <begin position="145"/>
        <end position="161"/>
    </location>
</feature>
<evidence type="ECO:0000256" key="1">
    <source>
        <dbReference type="SAM" id="MobiDB-lite"/>
    </source>
</evidence>
<keyword evidence="2" id="KW-0812">Transmembrane</keyword>
<evidence type="ECO:0000313" key="3">
    <source>
        <dbReference type="EMBL" id="PPQ74271.1"/>
    </source>
</evidence>
<feature type="transmembrane region" description="Helical" evidence="2">
    <location>
        <begin position="43"/>
        <end position="61"/>
    </location>
</feature>
<protein>
    <submittedName>
        <fullName evidence="3">Uncharacterized protein</fullName>
    </submittedName>
</protein>
<gene>
    <name evidence="3" type="ORF">CVT26_003895</name>
</gene>
<dbReference type="PANTHER" id="PTHR39470">
    <property type="entry name" value="CHROMOSOME 10, WHOLE GENOME SHOTGUN SEQUENCE"/>
    <property type="match status" value="1"/>
</dbReference>
<feature type="transmembrane region" description="Helical" evidence="2">
    <location>
        <begin position="12"/>
        <end position="31"/>
    </location>
</feature>
<name>A0A409W6V9_9AGAR</name>
<evidence type="ECO:0000256" key="2">
    <source>
        <dbReference type="SAM" id="Phobius"/>
    </source>
</evidence>
<dbReference type="Proteomes" id="UP000284706">
    <property type="component" value="Unassembled WGS sequence"/>
</dbReference>
<feature type="compositionally biased region" description="Low complexity" evidence="1">
    <location>
        <begin position="317"/>
        <end position="330"/>
    </location>
</feature>
<dbReference type="InParanoid" id="A0A409W6V9"/>
<proteinExistence type="predicted"/>
<sequence>MELPQLTLDTYIALGLVIATPWLIQTFSLFSSQKSSKARTEQLISTAVLAHTLYLLYYLLVSPPQNVFKALQLPLNASPESLRSGLGERFGGEQYLPEQLNVLLKRLGLMDLRSLYVRFGHDVLTTCSYCQSFEDFALFALPSPLLQYIGEIAFVGLLTLPSSRTSNLRPLGLGVLLAAAMAEAYWVLTVPVLMPTRGTHVPTIWWHDNFVQLRHLLFLSLPIVISFLPYLHLHRVPILSSFVPPPENAAANLPRQQFQMQGQNFALPANITLSQVSNMTLRTLGHLVPTLHLLKYSHAAIMRSQSPSADAAEGSEEATPAPASRSSPSLHARATEWWRGEAFEGDVVRNDENVRTVMKSVGLSLEEERKEGDVVVEPEGPLLTSVKIAVNTLKQQGAPPSEHWVF</sequence>